<evidence type="ECO:0000256" key="8">
    <source>
        <dbReference type="ARBA" id="ARBA00022670"/>
    </source>
</evidence>
<comment type="similarity">
    <text evidence="3 11 13">Belongs to the peptidase S33 family.</text>
</comment>
<evidence type="ECO:0000313" key="15">
    <source>
        <dbReference type="EMBL" id="TQV74719.1"/>
    </source>
</evidence>
<dbReference type="NCBIfam" id="TIGR01249">
    <property type="entry name" value="pro_imino_pep_1"/>
    <property type="match status" value="1"/>
</dbReference>
<dbReference type="GO" id="GO:0004177">
    <property type="term" value="F:aminopeptidase activity"/>
    <property type="evidence" value="ECO:0007669"/>
    <property type="project" value="UniProtKB-UniRule"/>
</dbReference>
<dbReference type="Pfam" id="PF00561">
    <property type="entry name" value="Abhydrolase_1"/>
    <property type="match status" value="1"/>
</dbReference>
<evidence type="ECO:0000256" key="12">
    <source>
        <dbReference type="PIRSR" id="PIRSR006431-1"/>
    </source>
</evidence>
<dbReference type="PIRSF" id="PIRSF006431">
    <property type="entry name" value="Pept_S33"/>
    <property type="match status" value="1"/>
</dbReference>
<protein>
    <recommendedName>
        <fullName evidence="5 11">Proline iminopeptidase</fullName>
        <shortName evidence="11">PIP</shortName>
        <ecNumber evidence="4 11">3.4.11.5</ecNumber>
    </recommendedName>
    <alternativeName>
        <fullName evidence="10 11">Prolyl aminopeptidase</fullName>
    </alternativeName>
</protein>
<dbReference type="GO" id="GO:0005737">
    <property type="term" value="C:cytoplasm"/>
    <property type="evidence" value="ECO:0007669"/>
    <property type="project" value="UniProtKB-SubCell"/>
</dbReference>
<evidence type="ECO:0000256" key="11">
    <source>
        <dbReference type="PIRNR" id="PIRNR006431"/>
    </source>
</evidence>
<evidence type="ECO:0000256" key="7">
    <source>
        <dbReference type="ARBA" id="ARBA00022490"/>
    </source>
</evidence>
<evidence type="ECO:0000256" key="3">
    <source>
        <dbReference type="ARBA" id="ARBA00010088"/>
    </source>
</evidence>
<evidence type="ECO:0000313" key="16">
    <source>
        <dbReference type="Proteomes" id="UP000317839"/>
    </source>
</evidence>
<dbReference type="Gene3D" id="3.40.50.1820">
    <property type="entry name" value="alpha/beta hydrolase"/>
    <property type="match status" value="1"/>
</dbReference>
<evidence type="ECO:0000256" key="13">
    <source>
        <dbReference type="RuleBase" id="RU003421"/>
    </source>
</evidence>
<dbReference type="GO" id="GO:0006508">
    <property type="term" value="P:proteolysis"/>
    <property type="evidence" value="ECO:0007669"/>
    <property type="project" value="UniProtKB-KW"/>
</dbReference>
<dbReference type="Proteomes" id="UP000317839">
    <property type="component" value="Unassembled WGS sequence"/>
</dbReference>
<evidence type="ECO:0000259" key="14">
    <source>
        <dbReference type="Pfam" id="PF00561"/>
    </source>
</evidence>
<organism evidence="15 16">
    <name type="scientific">Aliikangiella marina</name>
    <dbReference type="NCBI Taxonomy" id="1712262"/>
    <lineage>
        <taxon>Bacteria</taxon>
        <taxon>Pseudomonadati</taxon>
        <taxon>Pseudomonadota</taxon>
        <taxon>Gammaproteobacteria</taxon>
        <taxon>Oceanospirillales</taxon>
        <taxon>Pleioneaceae</taxon>
        <taxon>Aliikangiella</taxon>
    </lineage>
</organism>
<dbReference type="InterPro" id="IPR005944">
    <property type="entry name" value="Pro_iminopeptidase"/>
</dbReference>
<feature type="active site" description="Nucleophile" evidence="12">
    <location>
        <position position="110"/>
    </location>
</feature>
<keyword evidence="8 11" id="KW-0645">Protease</keyword>
<proteinExistence type="inferred from homology"/>
<dbReference type="InterPro" id="IPR002410">
    <property type="entry name" value="Peptidase_S33"/>
</dbReference>
<reference evidence="15 16" key="1">
    <citation type="submission" date="2019-06" db="EMBL/GenBank/DDBJ databases">
        <title>Draft genome of Aliikangiella marina GYP-15.</title>
        <authorList>
            <person name="Wang G."/>
        </authorList>
    </citation>
    <scope>NUCLEOTIDE SEQUENCE [LARGE SCALE GENOMIC DNA]</scope>
    <source>
        <strain evidence="15 16">GYP-15</strain>
    </source>
</reference>
<feature type="active site" description="Proton donor" evidence="12">
    <location>
        <position position="293"/>
    </location>
</feature>
<dbReference type="EC" id="3.4.11.5" evidence="4 11"/>
<keyword evidence="9 11" id="KW-0378">Hydrolase</keyword>
<dbReference type="EMBL" id="VIKR01000002">
    <property type="protein sequence ID" value="TQV74719.1"/>
    <property type="molecule type" value="Genomic_DNA"/>
</dbReference>
<evidence type="ECO:0000256" key="1">
    <source>
        <dbReference type="ARBA" id="ARBA00001585"/>
    </source>
</evidence>
<dbReference type="PRINTS" id="PR00111">
    <property type="entry name" value="ABHYDROLASE"/>
</dbReference>
<dbReference type="InterPro" id="IPR029058">
    <property type="entry name" value="AB_hydrolase_fold"/>
</dbReference>
<dbReference type="PRINTS" id="PR00793">
    <property type="entry name" value="PROAMNOPTASE"/>
</dbReference>
<comment type="subcellular location">
    <subcellularLocation>
        <location evidence="2 11">Cytoplasm</location>
    </subcellularLocation>
</comment>
<evidence type="ECO:0000256" key="4">
    <source>
        <dbReference type="ARBA" id="ARBA00012568"/>
    </source>
</evidence>
<gene>
    <name evidence="15" type="primary">pip</name>
    <name evidence="15" type="ORF">FLL45_07085</name>
</gene>
<evidence type="ECO:0000256" key="2">
    <source>
        <dbReference type="ARBA" id="ARBA00004496"/>
    </source>
</evidence>
<sequence length="325" mass="36448">MQQLYPEIKPNEKFHVDVGDGQRIYVEECGSEDGIPLVYLHGGPGAGCESTHRRYCDPEKYRIILLDQRGCGRSEPHASIENNTTSDLVADLEVIRAHLNINKWVLMGGSWGTTLALAYAQAHPDKTMGLILRGVFLGRKEDIDWLYSDGTRKVFPDYWNDFIHPIHKDDRDDLVNAFYKKLTGKDELARMAAAKAWSCWEAKAATLEPNHSLVDHLAAPHIALSMARISAHYFVNNCFLEENQLLDNADKLSGIPGIIVHGRYDMICPVENAWTLQQAWPECELHVIRDAGHSASEPGIIDGLVRATKEMHQELTHDCTDPAGN</sequence>
<dbReference type="OrthoDB" id="9796770at2"/>
<feature type="domain" description="AB hydrolase-1" evidence="14">
    <location>
        <begin position="36"/>
        <end position="296"/>
    </location>
</feature>
<feature type="active site" evidence="12">
    <location>
        <position position="265"/>
    </location>
</feature>
<dbReference type="AlphaFoldDB" id="A0A545TBZ1"/>
<dbReference type="RefSeq" id="WP_142941334.1">
    <property type="nucleotide sequence ID" value="NZ_VIKR01000002.1"/>
</dbReference>
<comment type="caution">
    <text evidence="15">The sequence shown here is derived from an EMBL/GenBank/DDBJ whole genome shotgun (WGS) entry which is preliminary data.</text>
</comment>
<accession>A0A545TBZ1</accession>
<keyword evidence="7 11" id="KW-0963">Cytoplasm</keyword>
<keyword evidence="6 11" id="KW-0031">Aminopeptidase</keyword>
<dbReference type="PANTHER" id="PTHR43722">
    <property type="entry name" value="PROLINE IMINOPEPTIDASE"/>
    <property type="match status" value="1"/>
</dbReference>
<dbReference type="SUPFAM" id="SSF53474">
    <property type="entry name" value="alpha/beta-Hydrolases"/>
    <property type="match status" value="1"/>
</dbReference>
<dbReference type="InterPro" id="IPR000073">
    <property type="entry name" value="AB_hydrolase_1"/>
</dbReference>
<evidence type="ECO:0000256" key="10">
    <source>
        <dbReference type="ARBA" id="ARBA00029605"/>
    </source>
</evidence>
<comment type="catalytic activity">
    <reaction evidence="1 11 13">
        <text>Release of N-terminal proline from a peptide.</text>
        <dbReference type="EC" id="3.4.11.5"/>
    </reaction>
</comment>
<dbReference type="PANTHER" id="PTHR43722:SF1">
    <property type="entry name" value="PROLINE IMINOPEPTIDASE"/>
    <property type="match status" value="1"/>
</dbReference>
<keyword evidence="16" id="KW-1185">Reference proteome</keyword>
<evidence type="ECO:0000256" key="9">
    <source>
        <dbReference type="ARBA" id="ARBA00022801"/>
    </source>
</evidence>
<name>A0A545TBZ1_9GAMM</name>
<evidence type="ECO:0000256" key="6">
    <source>
        <dbReference type="ARBA" id="ARBA00022438"/>
    </source>
</evidence>
<evidence type="ECO:0000256" key="5">
    <source>
        <dbReference type="ARBA" id="ARBA00021843"/>
    </source>
</evidence>